<reference evidence="1" key="1">
    <citation type="submission" date="2022-06" db="EMBL/GenBank/DDBJ databases">
        <title>Phylogenomic reconstructions and comparative analyses of Kickxellomycotina fungi.</title>
        <authorList>
            <person name="Reynolds N.K."/>
            <person name="Stajich J.E."/>
            <person name="Barry K."/>
            <person name="Grigoriev I.V."/>
            <person name="Crous P."/>
            <person name="Smith M.E."/>
        </authorList>
    </citation>
    <scope>NUCLEOTIDE SEQUENCE</scope>
    <source>
        <strain evidence="1">RSA 2271</strain>
    </source>
</reference>
<keyword evidence="2" id="KW-1185">Reference proteome</keyword>
<dbReference type="EMBL" id="JAMZIH010003815">
    <property type="protein sequence ID" value="KAJ1676598.1"/>
    <property type="molecule type" value="Genomic_DNA"/>
</dbReference>
<evidence type="ECO:0000313" key="2">
    <source>
        <dbReference type="Proteomes" id="UP001145114"/>
    </source>
</evidence>
<accession>A0ACC1HN65</accession>
<sequence>DDEYEKYDAQGYLRQDLSPGKFAKRDNFRADRLTNPNMMYSPESGFSRGEAYNSGGSLIASPNIHRDRGYRHMSPKYSGTSPFSYSDERSSTTTTLGESSDRDHGRLGPHNDGEGLRGSEDSEYSLPNIPRLRHESFNQWEVVAILGNNKTDSMQSKKSQLTTPDWTRESVELRANNSPYYVMSDEVAEMYQALTK</sequence>
<feature type="non-terminal residue" evidence="1">
    <location>
        <position position="196"/>
    </location>
</feature>
<dbReference type="Proteomes" id="UP001145114">
    <property type="component" value="Unassembled WGS sequence"/>
</dbReference>
<gene>
    <name evidence="1" type="ORF">EV182_007862</name>
</gene>
<feature type="non-terminal residue" evidence="1">
    <location>
        <position position="1"/>
    </location>
</feature>
<organism evidence="1 2">
    <name type="scientific">Spiromyces aspiralis</name>
    <dbReference type="NCBI Taxonomy" id="68401"/>
    <lineage>
        <taxon>Eukaryota</taxon>
        <taxon>Fungi</taxon>
        <taxon>Fungi incertae sedis</taxon>
        <taxon>Zoopagomycota</taxon>
        <taxon>Kickxellomycotina</taxon>
        <taxon>Kickxellomycetes</taxon>
        <taxon>Kickxellales</taxon>
        <taxon>Kickxellaceae</taxon>
        <taxon>Spiromyces</taxon>
    </lineage>
</organism>
<name>A0ACC1HN65_9FUNG</name>
<evidence type="ECO:0000313" key="1">
    <source>
        <dbReference type="EMBL" id="KAJ1676598.1"/>
    </source>
</evidence>
<proteinExistence type="predicted"/>
<comment type="caution">
    <text evidence="1">The sequence shown here is derived from an EMBL/GenBank/DDBJ whole genome shotgun (WGS) entry which is preliminary data.</text>
</comment>
<protein>
    <submittedName>
        <fullName evidence="1">Uncharacterized protein</fullName>
    </submittedName>
</protein>